<gene>
    <name evidence="1" type="ORF">HMPREF0724_11769</name>
</gene>
<dbReference type="HOGENOM" id="CLU_2047894_0_0_11"/>
<sequence>MVGAYWRGEVTLRQLRVFIQHLPPTSALHRARMDGHAWGNVEALLWLISHKLGVLDQRLVWHRGKRPRWPDFKEFPWKKDQRKIGDRGKATVGQVIDFLRAIGPGGKGLPDGDVTTVTDR</sequence>
<dbReference type="RefSeq" id="WP_005513008.1">
    <property type="nucleotide sequence ID" value="NZ_CM001149.1"/>
</dbReference>
<evidence type="ECO:0000313" key="2">
    <source>
        <dbReference type="Proteomes" id="UP000004245"/>
    </source>
</evidence>
<reference evidence="1" key="1">
    <citation type="submission" date="2011-01" db="EMBL/GenBank/DDBJ databases">
        <authorList>
            <person name="Muzny D."/>
            <person name="Qin X."/>
            <person name="Buhay C."/>
            <person name="Dugan-Rocha S."/>
            <person name="Ding Y."/>
            <person name="Chen G."/>
            <person name="Hawes A."/>
            <person name="Holder M."/>
            <person name="Jhangiani S."/>
            <person name="Johnson A."/>
            <person name="Khan Z."/>
            <person name="Li Z."/>
            <person name="Liu W."/>
            <person name="Liu X."/>
            <person name="Perez L."/>
            <person name="Shen H."/>
            <person name="Wang Q."/>
            <person name="Watt J."/>
            <person name="Xi L."/>
            <person name="Xin Y."/>
            <person name="Zhou J."/>
            <person name="Deng J."/>
            <person name="Jiang H."/>
            <person name="Liu Y."/>
            <person name="Qu J."/>
            <person name="Song X.-Z."/>
            <person name="Zhang L."/>
            <person name="Villasana D."/>
            <person name="Johnson A."/>
            <person name="Liu J."/>
            <person name="Liyanage D."/>
            <person name="Lorensuhewa L."/>
            <person name="Robinson T."/>
            <person name="Song A."/>
            <person name="Song B.-B."/>
            <person name="Dinh H."/>
            <person name="Thornton R."/>
            <person name="Coyle M."/>
            <person name="Francisco L."/>
            <person name="Jackson L."/>
            <person name="Javaid M."/>
            <person name="Korchina V."/>
            <person name="Kovar C."/>
            <person name="Mata R."/>
            <person name="Mathew T."/>
            <person name="Ngo R."/>
            <person name="Nguyen L."/>
            <person name="Nguyen N."/>
            <person name="Okwuonu G."/>
            <person name="Ongeri F."/>
            <person name="Pham C."/>
            <person name="Simmons D."/>
            <person name="Wilczek-Boney K."/>
            <person name="Hale W."/>
            <person name="Jakkamsetti A."/>
            <person name="Pham P."/>
            <person name="Ruth R."/>
            <person name="San Lucas F."/>
            <person name="Warren J."/>
            <person name="Zhang J."/>
            <person name="Zhao Z."/>
            <person name="Zhou C."/>
            <person name="Zhu D."/>
            <person name="Lee S."/>
            <person name="Bess C."/>
            <person name="Blankenburg K."/>
            <person name="Forbes L."/>
            <person name="Fu Q."/>
            <person name="Gubbala S."/>
            <person name="Hirani K."/>
            <person name="Jayaseelan J.C."/>
            <person name="Lara F."/>
            <person name="Munidasa M."/>
            <person name="Palculict T."/>
            <person name="Patil S."/>
            <person name="Pu L.-L."/>
            <person name="Saada N."/>
            <person name="Tang L."/>
            <person name="Weissenberger G."/>
            <person name="Zhu Y."/>
            <person name="Hemphill L."/>
            <person name="Shang Y."/>
            <person name="Youmans B."/>
            <person name="Ayvaz T."/>
            <person name="Ross M."/>
            <person name="Santibanez J."/>
            <person name="Aqrawi P."/>
            <person name="Gross S."/>
            <person name="Joshi V."/>
            <person name="Fowler G."/>
            <person name="Nazareth L."/>
            <person name="Reid J."/>
            <person name="Worley K."/>
            <person name="Petrosino J."/>
            <person name="Highlander S."/>
            <person name="Gibbs R."/>
        </authorList>
    </citation>
    <scope>NUCLEOTIDE SEQUENCE [LARGE SCALE GENOMIC DNA]</scope>
    <source>
        <strain evidence="1">ATCC 33707</strain>
    </source>
</reference>
<name>E9T068_RHOHA</name>
<dbReference type="OrthoDB" id="4412113at2"/>
<accession>E9T068</accession>
<dbReference type="Proteomes" id="UP000004245">
    <property type="component" value="Unassembled WGS sequence"/>
</dbReference>
<dbReference type="EMBL" id="ADNW02000008">
    <property type="protein sequence ID" value="EGD24651.1"/>
    <property type="molecule type" value="Genomic_DNA"/>
</dbReference>
<protein>
    <submittedName>
        <fullName evidence="1">Uncharacterized protein</fullName>
    </submittedName>
</protein>
<proteinExistence type="predicted"/>
<evidence type="ECO:0000313" key="1">
    <source>
        <dbReference type="EMBL" id="EGD24651.1"/>
    </source>
</evidence>
<keyword evidence="2" id="KW-1185">Reference proteome</keyword>
<organism evidence="1 2">
    <name type="scientific">Prescottella equi ATCC 33707</name>
    <dbReference type="NCBI Taxonomy" id="525370"/>
    <lineage>
        <taxon>Bacteria</taxon>
        <taxon>Bacillati</taxon>
        <taxon>Actinomycetota</taxon>
        <taxon>Actinomycetes</taxon>
        <taxon>Mycobacteriales</taxon>
        <taxon>Nocardiaceae</taxon>
        <taxon>Prescottella</taxon>
    </lineage>
</organism>
<comment type="caution">
    <text evidence="1">The sequence shown here is derived from an EMBL/GenBank/DDBJ whole genome shotgun (WGS) entry which is preliminary data.</text>
</comment>
<dbReference type="AlphaFoldDB" id="E9T068"/>